<evidence type="ECO:0000313" key="2">
    <source>
        <dbReference type="EMBL" id="HIU40683.1"/>
    </source>
</evidence>
<comment type="caution">
    <text evidence="2">The sequence shown here is derived from an EMBL/GenBank/DDBJ whole genome shotgun (WGS) entry which is preliminary data.</text>
</comment>
<dbReference type="Proteomes" id="UP000824074">
    <property type="component" value="Unassembled WGS sequence"/>
</dbReference>
<sequence length="170" mass="19433">MINKQKIWFLTLFSLILVLSVYYITMPSDLLSVTASKTTDTTTTTKASKTTETVSETDVLTALQVELDEERQALAAEYNEILTNKDTSTEEKNNAYDGLKQIDEIKAQEEKLEKILKDNLKLDSFIKIDGTNINVTVKKKDHDYSLANSIMRLINEEYDTKMYVSVKFQN</sequence>
<dbReference type="Gene3D" id="1.10.287.4300">
    <property type="entry name" value="Stage III sporulation protein AH-like"/>
    <property type="match status" value="1"/>
</dbReference>
<organism evidence="2 3">
    <name type="scientific">Candidatus Aphodocola excrementigallinarum</name>
    <dbReference type="NCBI Taxonomy" id="2840670"/>
    <lineage>
        <taxon>Bacteria</taxon>
        <taxon>Bacillati</taxon>
        <taxon>Bacillota</taxon>
        <taxon>Bacilli</taxon>
        <taxon>Candidatus Aphodocola</taxon>
    </lineage>
</organism>
<keyword evidence="1" id="KW-1133">Transmembrane helix</keyword>
<evidence type="ECO:0000313" key="3">
    <source>
        <dbReference type="Proteomes" id="UP000824074"/>
    </source>
</evidence>
<feature type="transmembrane region" description="Helical" evidence="1">
    <location>
        <begin position="7"/>
        <end position="25"/>
    </location>
</feature>
<accession>A0A9D1IP36</accession>
<name>A0A9D1IP36_9FIRM</name>
<proteinExistence type="predicted"/>
<dbReference type="Pfam" id="PF12685">
    <property type="entry name" value="SpoIIIAH"/>
    <property type="match status" value="1"/>
</dbReference>
<keyword evidence="1" id="KW-0812">Transmembrane</keyword>
<gene>
    <name evidence="2" type="ORF">IAB68_05225</name>
</gene>
<reference evidence="2" key="1">
    <citation type="submission" date="2020-10" db="EMBL/GenBank/DDBJ databases">
        <authorList>
            <person name="Gilroy R."/>
        </authorList>
    </citation>
    <scope>NUCLEOTIDE SEQUENCE</scope>
    <source>
        <strain evidence="2">CHK193-30670</strain>
    </source>
</reference>
<keyword evidence="1" id="KW-0472">Membrane</keyword>
<dbReference type="InterPro" id="IPR038503">
    <property type="entry name" value="SpoIIIAH_sf"/>
</dbReference>
<protein>
    <submittedName>
        <fullName evidence="2">SpoIIIAH-like family protein</fullName>
    </submittedName>
</protein>
<dbReference type="InterPro" id="IPR024232">
    <property type="entry name" value="SpoIIIAH"/>
</dbReference>
<reference evidence="2" key="2">
    <citation type="journal article" date="2021" name="PeerJ">
        <title>Extensive microbial diversity within the chicken gut microbiome revealed by metagenomics and culture.</title>
        <authorList>
            <person name="Gilroy R."/>
            <person name="Ravi A."/>
            <person name="Getino M."/>
            <person name="Pursley I."/>
            <person name="Horton D.L."/>
            <person name="Alikhan N.F."/>
            <person name="Baker D."/>
            <person name="Gharbi K."/>
            <person name="Hall N."/>
            <person name="Watson M."/>
            <person name="Adriaenssens E.M."/>
            <person name="Foster-Nyarko E."/>
            <person name="Jarju S."/>
            <person name="Secka A."/>
            <person name="Antonio M."/>
            <person name="Oren A."/>
            <person name="Chaudhuri R.R."/>
            <person name="La Ragione R."/>
            <person name="Hildebrand F."/>
            <person name="Pallen M.J."/>
        </authorList>
    </citation>
    <scope>NUCLEOTIDE SEQUENCE</scope>
    <source>
        <strain evidence="2">CHK193-30670</strain>
    </source>
</reference>
<evidence type="ECO:0000256" key="1">
    <source>
        <dbReference type="SAM" id="Phobius"/>
    </source>
</evidence>
<dbReference type="AlphaFoldDB" id="A0A9D1IP36"/>
<dbReference type="EMBL" id="DVMT01000053">
    <property type="protein sequence ID" value="HIU40683.1"/>
    <property type="molecule type" value="Genomic_DNA"/>
</dbReference>